<name>A0ACC6C5D4_9BURK</name>
<keyword evidence="2" id="KW-1185">Reference proteome</keyword>
<accession>A0ACC6C5D4</accession>
<dbReference type="EMBL" id="JAPPUY010000001">
    <property type="protein sequence ID" value="MCY4743626.1"/>
    <property type="molecule type" value="Genomic_DNA"/>
</dbReference>
<comment type="caution">
    <text evidence="1">The sequence shown here is derived from an EMBL/GenBank/DDBJ whole genome shotgun (WGS) entry which is preliminary data.</text>
</comment>
<keyword evidence="1" id="KW-0282">Flagellum</keyword>
<keyword evidence="1" id="KW-0969">Cilium</keyword>
<reference evidence="1" key="1">
    <citation type="submission" date="2022-08" db="EMBL/GenBank/DDBJ databases">
        <title>Genome sequencing of Pelomonas sp. UHG3.</title>
        <authorList>
            <person name="So Y."/>
        </authorList>
    </citation>
    <scope>NUCLEOTIDE SEQUENCE</scope>
    <source>
        <strain evidence="1">UHG3</strain>
    </source>
</reference>
<keyword evidence="1" id="KW-0966">Cell projection</keyword>
<protein>
    <submittedName>
        <fullName evidence="1">Flagellar hook-length control protein FliK</fullName>
    </submittedName>
</protein>
<proteinExistence type="predicted"/>
<evidence type="ECO:0000313" key="1">
    <source>
        <dbReference type="EMBL" id="MCY4743626.1"/>
    </source>
</evidence>
<sequence length="401" mass="39520">MITTAQALPPKPAAPPAAAPAPAAQPATAGVPSFAQFLTVQAAPPEATTDATAAPESSAESAPETDRSAQATATRRPTQPARPATPSRSAEPAKADARTEAVTEPSTTDTVATDEDSLPDTPELKEFTQLLGLNTQPADALPRPATPRGRVAASADEDTASRSTARGAAIGSDARTPAGTEPADVRSNPRAAQARPDTTTDTALPAASMTAAPLGTETAAATPLTAGTPTTGFAAMLAQALPSPALAAEVAAAPVQAGVQAPLHGAAFAPELGARVSLLAVDGVQRAELQLNPAEMGPVSVQITVDGSQALVSFHAAQAETRAVLEQSLPELAAALQGQGLTLSGGGVFQQSSGDGSAGQARGEAGTMGETRGAGPGGAAGEPASAAAPARRTTGLLDTFA</sequence>
<organism evidence="1 2">
    <name type="scientific">Roseateles hydrophilus</name>
    <dbReference type="NCBI Taxonomy" id="2975054"/>
    <lineage>
        <taxon>Bacteria</taxon>
        <taxon>Pseudomonadati</taxon>
        <taxon>Pseudomonadota</taxon>
        <taxon>Betaproteobacteria</taxon>
        <taxon>Burkholderiales</taxon>
        <taxon>Sphaerotilaceae</taxon>
        <taxon>Roseateles</taxon>
    </lineage>
</organism>
<dbReference type="Proteomes" id="UP001076464">
    <property type="component" value="Unassembled WGS sequence"/>
</dbReference>
<evidence type="ECO:0000313" key="2">
    <source>
        <dbReference type="Proteomes" id="UP001076464"/>
    </source>
</evidence>
<gene>
    <name evidence="1" type="ORF">NYO99_01420</name>
</gene>